<feature type="transmembrane region" description="Helical" evidence="1">
    <location>
        <begin position="51"/>
        <end position="69"/>
    </location>
</feature>
<dbReference type="PANTHER" id="PTHR40078">
    <property type="entry name" value="INTEGRAL MEMBRANE PROTEIN-RELATED"/>
    <property type="match status" value="1"/>
</dbReference>
<dbReference type="EMBL" id="LXEY01000022">
    <property type="protein sequence ID" value="OAV59231.1"/>
    <property type="molecule type" value="Genomic_DNA"/>
</dbReference>
<keyword evidence="3" id="KW-1185">Reference proteome</keyword>
<reference evidence="2 3" key="1">
    <citation type="submission" date="2016-04" db="EMBL/GenBank/DDBJ databases">
        <title>First whole genome shotgun sequence of the bacterium Enteractinococcus sp. strain UASWS1574.</title>
        <authorList>
            <person name="Crovadore J."/>
            <person name="Chablais R."/>
            <person name="Lefort F."/>
        </authorList>
    </citation>
    <scope>NUCLEOTIDE SEQUENCE [LARGE SCALE GENOMIC DNA]</scope>
    <source>
        <strain evidence="2 3">UASWS1574</strain>
    </source>
</reference>
<sequence length="213" mass="23287">MIRQLLRVSVFLLGIFLMAMGVAVSIRADLGTSPIASFPTVLSFGTSLSVGVYMILLNIVFIALQMLILRRKFPVFQLIQLPVSVAFGLFIDLGMYLTQWLVPGNYVEQWVWTAVSVILVAFGVYFEMQPRISYLPGNGLVFTIYTKLQNISYGTIKTTFDTTLVVVSVVTSLLLMGELNGVREGTVFAAITVGIVIRGISAVHKRLGGAKSA</sequence>
<protein>
    <recommendedName>
        <fullName evidence="4">YitT family protein</fullName>
    </recommendedName>
</protein>
<dbReference type="Proteomes" id="UP000078292">
    <property type="component" value="Unassembled WGS sequence"/>
</dbReference>
<accession>A0A1B7LW05</accession>
<gene>
    <name evidence="2" type="ORF">A6F49_15255</name>
</gene>
<dbReference type="STRING" id="1837282.A6F49_15255"/>
<feature type="transmembrane region" description="Helical" evidence="1">
    <location>
        <begin position="109"/>
        <end position="126"/>
    </location>
</feature>
<keyword evidence="1" id="KW-0472">Membrane</keyword>
<organism evidence="2 3">
    <name type="scientific">Enteractinococcus helveticum</name>
    <dbReference type="NCBI Taxonomy" id="1837282"/>
    <lineage>
        <taxon>Bacteria</taxon>
        <taxon>Bacillati</taxon>
        <taxon>Actinomycetota</taxon>
        <taxon>Actinomycetes</taxon>
        <taxon>Micrococcales</taxon>
        <taxon>Micrococcaceae</taxon>
    </lineage>
</organism>
<comment type="caution">
    <text evidence="2">The sequence shown here is derived from an EMBL/GenBank/DDBJ whole genome shotgun (WGS) entry which is preliminary data.</text>
</comment>
<evidence type="ECO:0000256" key="1">
    <source>
        <dbReference type="SAM" id="Phobius"/>
    </source>
</evidence>
<keyword evidence="1" id="KW-0812">Transmembrane</keyword>
<evidence type="ECO:0000313" key="2">
    <source>
        <dbReference type="EMBL" id="OAV59231.1"/>
    </source>
</evidence>
<dbReference type="Pfam" id="PF19700">
    <property type="entry name" value="DUF6198"/>
    <property type="match status" value="1"/>
</dbReference>
<feature type="transmembrane region" description="Helical" evidence="1">
    <location>
        <begin position="76"/>
        <end position="97"/>
    </location>
</feature>
<name>A0A1B7LW05_9MICC</name>
<dbReference type="AlphaFoldDB" id="A0A1B7LW05"/>
<evidence type="ECO:0000313" key="3">
    <source>
        <dbReference type="Proteomes" id="UP000078292"/>
    </source>
</evidence>
<dbReference type="OrthoDB" id="87655at2"/>
<dbReference type="RefSeq" id="WP_043058806.1">
    <property type="nucleotide sequence ID" value="NZ_LXEY01000022.1"/>
</dbReference>
<evidence type="ECO:0008006" key="4">
    <source>
        <dbReference type="Google" id="ProtNLM"/>
    </source>
</evidence>
<proteinExistence type="predicted"/>
<dbReference type="PANTHER" id="PTHR40078:SF1">
    <property type="entry name" value="INTEGRAL MEMBRANE PROTEIN"/>
    <property type="match status" value="1"/>
</dbReference>
<keyword evidence="1" id="KW-1133">Transmembrane helix</keyword>
<dbReference type="InterPro" id="IPR038750">
    <property type="entry name" value="YczE/YyaS-like"/>
</dbReference>